<dbReference type="Proteomes" id="UP000769766">
    <property type="component" value="Unassembled WGS sequence"/>
</dbReference>
<reference evidence="1" key="1">
    <citation type="submission" date="2020-07" db="EMBL/GenBank/DDBJ databases">
        <title>Huge and variable diversity of episymbiotic CPR bacteria and DPANN archaea in groundwater ecosystems.</title>
        <authorList>
            <person name="He C.Y."/>
            <person name="Keren R."/>
            <person name="Whittaker M."/>
            <person name="Farag I.F."/>
            <person name="Doudna J."/>
            <person name="Cate J.H.D."/>
            <person name="Banfield J.F."/>
        </authorList>
    </citation>
    <scope>NUCLEOTIDE SEQUENCE</scope>
    <source>
        <strain evidence="1">NC_groundwater_672_Ag_B-0.1um_62_36</strain>
    </source>
</reference>
<proteinExistence type="predicted"/>
<evidence type="ECO:0000313" key="2">
    <source>
        <dbReference type="Proteomes" id="UP000769766"/>
    </source>
</evidence>
<protein>
    <submittedName>
        <fullName evidence="1">Uncharacterized protein</fullName>
    </submittedName>
</protein>
<evidence type="ECO:0000313" key="1">
    <source>
        <dbReference type="EMBL" id="MBI2875816.1"/>
    </source>
</evidence>
<dbReference type="AlphaFoldDB" id="A0A932CLY2"/>
<accession>A0A932CLY2</accession>
<dbReference type="EMBL" id="JACPRF010000090">
    <property type="protein sequence ID" value="MBI2875816.1"/>
    <property type="molecule type" value="Genomic_DNA"/>
</dbReference>
<organism evidence="1 2">
    <name type="scientific">Tectimicrobiota bacterium</name>
    <dbReference type="NCBI Taxonomy" id="2528274"/>
    <lineage>
        <taxon>Bacteria</taxon>
        <taxon>Pseudomonadati</taxon>
        <taxon>Nitrospinota/Tectimicrobiota group</taxon>
        <taxon>Candidatus Tectimicrobiota</taxon>
    </lineage>
</organism>
<gene>
    <name evidence="1" type="ORF">HYY20_02920</name>
</gene>
<name>A0A932CLY2_UNCTE</name>
<comment type="caution">
    <text evidence="1">The sequence shown here is derived from an EMBL/GenBank/DDBJ whole genome shotgun (WGS) entry which is preliminary data.</text>
</comment>
<feature type="non-terminal residue" evidence="1">
    <location>
        <position position="137"/>
    </location>
</feature>
<sequence>MTGIQWYGRVAAALILLVGLRGRSFAGEEGPGWLGKTLRDFNEAASSFDPAGHLLNPIEETVTDLYLKGMLRNRTMVDLHGHSDDLPNGKSKHYDLQFSEWLAELEIQYPLTRNISLVNIYNFSYDAAFDWEGGGRM</sequence>